<comment type="caution">
    <text evidence="1">The sequence shown here is derived from an EMBL/GenBank/DDBJ whole genome shotgun (WGS) entry which is preliminary data.</text>
</comment>
<protein>
    <submittedName>
        <fullName evidence="1">Uncharacterized protein</fullName>
    </submittedName>
</protein>
<evidence type="ECO:0000313" key="2">
    <source>
        <dbReference type="Proteomes" id="UP000479756"/>
    </source>
</evidence>
<name>A0A7C9TS26_9MICO</name>
<accession>A0A7C9TS26</accession>
<proteinExistence type="predicted"/>
<keyword evidence="2" id="KW-1185">Reference proteome</keyword>
<dbReference type="Proteomes" id="UP000479756">
    <property type="component" value="Unassembled WGS sequence"/>
</dbReference>
<organism evidence="1 2">
    <name type="scientific">Galbitalea soli</name>
    <dbReference type="NCBI Taxonomy" id="1268042"/>
    <lineage>
        <taxon>Bacteria</taxon>
        <taxon>Bacillati</taxon>
        <taxon>Actinomycetota</taxon>
        <taxon>Actinomycetes</taxon>
        <taxon>Micrococcales</taxon>
        <taxon>Microbacteriaceae</taxon>
        <taxon>Galbitalea</taxon>
    </lineage>
</organism>
<gene>
    <name evidence="1" type="ORF">G3T37_10880</name>
</gene>
<sequence>MREIILSVDYGQFWPLSDIMWEESEVPDWPALLSPELIARLKDWAKFFNAHANEETGLFGSEEKRKWFDLEGVSLLNELQRQAGNSYAFTLDLWF</sequence>
<reference evidence="1 2" key="1">
    <citation type="journal article" date="2014" name="Int. J. Syst. Evol. Microbiol.">
        <title>Description of Galbitalea soli gen. nov., sp. nov., and Frondihabitans sucicola sp. nov.</title>
        <authorList>
            <person name="Kim S.J."/>
            <person name="Lim J.M."/>
            <person name="Ahn J.H."/>
            <person name="Weon H.Y."/>
            <person name="Hamada M."/>
            <person name="Suzuki K."/>
            <person name="Ahn T.Y."/>
            <person name="Kwon S.W."/>
        </authorList>
    </citation>
    <scope>NUCLEOTIDE SEQUENCE [LARGE SCALE GENOMIC DNA]</scope>
    <source>
        <strain evidence="1 2">NBRC 108727</strain>
    </source>
</reference>
<evidence type="ECO:0000313" key="1">
    <source>
        <dbReference type="EMBL" id="NEM91860.1"/>
    </source>
</evidence>
<dbReference type="RefSeq" id="WP_163473922.1">
    <property type="nucleotide sequence ID" value="NZ_JAAGWZ010000003.1"/>
</dbReference>
<dbReference type="AlphaFoldDB" id="A0A7C9TS26"/>
<dbReference type="EMBL" id="JAAGWZ010000003">
    <property type="protein sequence ID" value="NEM91860.1"/>
    <property type="molecule type" value="Genomic_DNA"/>
</dbReference>